<protein>
    <submittedName>
        <fullName evidence="2">7979_t:CDS:1</fullName>
    </submittedName>
</protein>
<name>A0A9N9JFW9_9GLOM</name>
<reference evidence="2" key="1">
    <citation type="submission" date="2021-06" db="EMBL/GenBank/DDBJ databases">
        <authorList>
            <person name="Kallberg Y."/>
            <person name="Tangrot J."/>
            <person name="Rosling A."/>
        </authorList>
    </citation>
    <scope>NUCLEOTIDE SEQUENCE</scope>
    <source>
        <strain evidence="2">CL551</strain>
    </source>
</reference>
<dbReference type="EMBL" id="CAJVPV010051095">
    <property type="protein sequence ID" value="CAG8778812.1"/>
    <property type="molecule type" value="Genomic_DNA"/>
</dbReference>
<accession>A0A9N9JFW9</accession>
<feature type="non-terminal residue" evidence="2">
    <location>
        <position position="1"/>
    </location>
</feature>
<dbReference type="Proteomes" id="UP000789342">
    <property type="component" value="Unassembled WGS sequence"/>
</dbReference>
<comment type="caution">
    <text evidence="2">The sequence shown here is derived from an EMBL/GenBank/DDBJ whole genome shotgun (WGS) entry which is preliminary data.</text>
</comment>
<gene>
    <name evidence="2" type="ORF">AMORRO_LOCUS17138</name>
</gene>
<evidence type="ECO:0000313" key="3">
    <source>
        <dbReference type="Proteomes" id="UP000789342"/>
    </source>
</evidence>
<proteinExistence type="predicted"/>
<dbReference type="AlphaFoldDB" id="A0A9N9JFW9"/>
<dbReference type="OrthoDB" id="3638488at2759"/>
<organism evidence="2 3">
    <name type="scientific">Acaulospora morrowiae</name>
    <dbReference type="NCBI Taxonomy" id="94023"/>
    <lineage>
        <taxon>Eukaryota</taxon>
        <taxon>Fungi</taxon>
        <taxon>Fungi incertae sedis</taxon>
        <taxon>Mucoromycota</taxon>
        <taxon>Glomeromycotina</taxon>
        <taxon>Glomeromycetes</taxon>
        <taxon>Diversisporales</taxon>
        <taxon>Acaulosporaceae</taxon>
        <taxon>Acaulospora</taxon>
    </lineage>
</organism>
<feature type="region of interest" description="Disordered" evidence="1">
    <location>
        <begin position="48"/>
        <end position="67"/>
    </location>
</feature>
<sequence length="67" mass="7608">PRDPMLRDKHHGKEILNMRKTLAFVGYTYKGLPTENQRGGMAERVRGRPGIKNIEGDGSLRLRSMSL</sequence>
<keyword evidence="3" id="KW-1185">Reference proteome</keyword>
<evidence type="ECO:0000256" key="1">
    <source>
        <dbReference type="SAM" id="MobiDB-lite"/>
    </source>
</evidence>
<evidence type="ECO:0000313" key="2">
    <source>
        <dbReference type="EMBL" id="CAG8778812.1"/>
    </source>
</evidence>